<evidence type="ECO:0000256" key="7">
    <source>
        <dbReference type="ARBA" id="ARBA00023054"/>
    </source>
</evidence>
<evidence type="ECO:0000256" key="5">
    <source>
        <dbReference type="ARBA" id="ARBA00019827"/>
    </source>
</evidence>
<dbReference type="Pfam" id="PF10153">
    <property type="entry name" value="Efg1"/>
    <property type="match status" value="1"/>
</dbReference>
<comment type="caution">
    <text evidence="10">The sequence shown here is derived from an EMBL/GenBank/DDBJ whole genome shotgun (WGS) entry which is preliminary data.</text>
</comment>
<feature type="compositionally biased region" description="Polar residues" evidence="9">
    <location>
        <begin position="69"/>
        <end position="80"/>
    </location>
</feature>
<evidence type="ECO:0000256" key="8">
    <source>
        <dbReference type="ARBA" id="ARBA00023242"/>
    </source>
</evidence>
<evidence type="ECO:0000256" key="3">
    <source>
        <dbReference type="ARBA" id="ARBA00006916"/>
    </source>
</evidence>
<dbReference type="AlphaFoldDB" id="A0A8H6FCB8"/>
<comment type="subcellular location">
    <subcellularLocation>
        <location evidence="2">Nucleus</location>
        <location evidence="2">Nucleolus</location>
    </subcellularLocation>
</comment>
<evidence type="ECO:0000256" key="2">
    <source>
        <dbReference type="ARBA" id="ARBA00004604"/>
    </source>
</evidence>
<reference evidence="10 11" key="1">
    <citation type="journal article" date="2020" name="Genomics">
        <title>Complete, high-quality genomes from long-read metagenomic sequencing of two wolf lichen thalli reveals enigmatic genome architecture.</title>
        <authorList>
            <person name="McKenzie S.K."/>
            <person name="Walston R.F."/>
            <person name="Allen J.L."/>
        </authorList>
    </citation>
    <scope>NUCLEOTIDE SEQUENCE [LARGE SCALE GENOMIC DNA]</scope>
    <source>
        <strain evidence="10">WasteWater1</strain>
    </source>
</reference>
<keyword evidence="6" id="KW-0698">rRNA processing</keyword>
<accession>A0A8H6FCB8</accession>
<evidence type="ECO:0000313" key="11">
    <source>
        <dbReference type="Proteomes" id="UP000593566"/>
    </source>
</evidence>
<dbReference type="PANTHER" id="PTHR33911:SF1">
    <property type="entry name" value="RRNA-PROCESSING PROTEIN EFG1"/>
    <property type="match status" value="1"/>
</dbReference>
<evidence type="ECO:0000256" key="1">
    <source>
        <dbReference type="ARBA" id="ARBA00002773"/>
    </source>
</evidence>
<keyword evidence="7" id="KW-0175">Coiled coil</keyword>
<feature type="compositionally biased region" description="Basic and acidic residues" evidence="9">
    <location>
        <begin position="273"/>
        <end position="292"/>
    </location>
</feature>
<dbReference type="EMBL" id="JACCJB010000011">
    <property type="protein sequence ID" value="KAF6222693.1"/>
    <property type="molecule type" value="Genomic_DNA"/>
</dbReference>
<dbReference type="RefSeq" id="XP_037152039.1">
    <property type="nucleotide sequence ID" value="XM_037291677.1"/>
</dbReference>
<dbReference type="InterPro" id="IPR019310">
    <property type="entry name" value="Efg1"/>
</dbReference>
<feature type="compositionally biased region" description="Acidic residues" evidence="9">
    <location>
        <begin position="300"/>
        <end position="312"/>
    </location>
</feature>
<protein>
    <recommendedName>
        <fullName evidence="4">rRNA-processing protein EFG1</fullName>
    </recommendedName>
    <alternativeName>
        <fullName evidence="5">rRNA-processing protein efg1</fullName>
    </alternativeName>
</protein>
<organism evidence="10 11">
    <name type="scientific">Letharia lupina</name>
    <dbReference type="NCBI Taxonomy" id="560253"/>
    <lineage>
        <taxon>Eukaryota</taxon>
        <taxon>Fungi</taxon>
        <taxon>Dikarya</taxon>
        <taxon>Ascomycota</taxon>
        <taxon>Pezizomycotina</taxon>
        <taxon>Lecanoromycetes</taxon>
        <taxon>OSLEUM clade</taxon>
        <taxon>Lecanoromycetidae</taxon>
        <taxon>Lecanorales</taxon>
        <taxon>Lecanorineae</taxon>
        <taxon>Parmeliaceae</taxon>
        <taxon>Letharia</taxon>
    </lineage>
</organism>
<name>A0A8H6FCB8_9LECA</name>
<evidence type="ECO:0000256" key="9">
    <source>
        <dbReference type="SAM" id="MobiDB-lite"/>
    </source>
</evidence>
<dbReference type="GO" id="GO:0030688">
    <property type="term" value="C:preribosome, small subunit precursor"/>
    <property type="evidence" value="ECO:0007669"/>
    <property type="project" value="TreeGrafter"/>
</dbReference>
<dbReference type="Proteomes" id="UP000593566">
    <property type="component" value="Unassembled WGS sequence"/>
</dbReference>
<sequence>MQPHDVLGLVDRQEVNYEVVVFLFSVKYVTASPTKNSNLLQQIPFTWTQIIITSTDMGIKRPLHDDSMPSESASPRTPNHPSKRRKSNDFAIPAIKSASVNQLKSKIRDLTRALEHSDHLPAGVRIEKERALAGYKQDVEKIHEDKRKNELIKKYHMVRFFERQKATRAHKRLTKRLDASSPDAAEHKQLEREVHDAEIDVNYTIYYPLTEKYQSLFPRREDAGGVETAAKKLVTEKPAIWKVVERCTADGTLEALRDGKLATGVPVGNTKLALEKPRPEREGKKGRAESKSSKSAPLQEQDEESDGGFFEE</sequence>
<keyword evidence="11" id="KW-1185">Reference proteome</keyword>
<proteinExistence type="inferred from homology"/>
<dbReference type="PANTHER" id="PTHR33911">
    <property type="entry name" value="RRNA-PROCESSING PROTEIN EFG1"/>
    <property type="match status" value="1"/>
</dbReference>
<comment type="similarity">
    <text evidence="3">Belongs to the EFG1 family.</text>
</comment>
<dbReference type="GeneID" id="59329158"/>
<keyword evidence="8" id="KW-0539">Nucleus</keyword>
<dbReference type="GO" id="GO:0000462">
    <property type="term" value="P:maturation of SSU-rRNA from tricistronic rRNA transcript (SSU-rRNA, 5.8S rRNA, LSU-rRNA)"/>
    <property type="evidence" value="ECO:0007669"/>
    <property type="project" value="TreeGrafter"/>
</dbReference>
<comment type="function">
    <text evidence="1">Involved in rRNA processing.</text>
</comment>
<gene>
    <name evidence="10" type="ORF">HO133_000740</name>
</gene>
<feature type="region of interest" description="Disordered" evidence="9">
    <location>
        <begin position="61"/>
        <end position="91"/>
    </location>
</feature>
<feature type="region of interest" description="Disordered" evidence="9">
    <location>
        <begin position="264"/>
        <end position="312"/>
    </location>
</feature>
<dbReference type="InterPro" id="IPR050786">
    <property type="entry name" value="EFG1_rRNA-proc"/>
</dbReference>
<evidence type="ECO:0000313" key="10">
    <source>
        <dbReference type="EMBL" id="KAF6222693.1"/>
    </source>
</evidence>
<dbReference type="GO" id="GO:0005730">
    <property type="term" value="C:nucleolus"/>
    <property type="evidence" value="ECO:0007669"/>
    <property type="project" value="UniProtKB-SubCell"/>
</dbReference>
<evidence type="ECO:0000256" key="4">
    <source>
        <dbReference type="ARBA" id="ARBA00018689"/>
    </source>
</evidence>
<evidence type="ECO:0000256" key="6">
    <source>
        <dbReference type="ARBA" id="ARBA00022552"/>
    </source>
</evidence>